<comment type="caution">
    <text evidence="1">The sequence shown here is derived from an EMBL/GenBank/DDBJ whole genome shotgun (WGS) entry which is preliminary data.</text>
</comment>
<protein>
    <submittedName>
        <fullName evidence="1">Uncharacterized protein</fullName>
    </submittedName>
</protein>
<evidence type="ECO:0000313" key="1">
    <source>
        <dbReference type="EMBL" id="GAF82309.1"/>
    </source>
</evidence>
<dbReference type="EMBL" id="BARS01008680">
    <property type="protein sequence ID" value="GAF82309.1"/>
    <property type="molecule type" value="Genomic_DNA"/>
</dbReference>
<sequence>KKGDNWTYISVALRWFSKRNNRQKMNPNGMMRAGIQTLMI</sequence>
<feature type="non-terminal residue" evidence="1">
    <location>
        <position position="1"/>
    </location>
</feature>
<proteinExistence type="predicted"/>
<dbReference type="AlphaFoldDB" id="X0SMN1"/>
<organism evidence="1">
    <name type="scientific">marine sediment metagenome</name>
    <dbReference type="NCBI Taxonomy" id="412755"/>
    <lineage>
        <taxon>unclassified sequences</taxon>
        <taxon>metagenomes</taxon>
        <taxon>ecological metagenomes</taxon>
    </lineage>
</organism>
<gene>
    <name evidence="1" type="ORF">S01H1_16493</name>
</gene>
<name>X0SMN1_9ZZZZ</name>
<accession>X0SMN1</accession>
<reference evidence="1" key="1">
    <citation type="journal article" date="2014" name="Front. Microbiol.">
        <title>High frequency of phylogenetically diverse reductive dehalogenase-homologous genes in deep subseafloor sedimentary metagenomes.</title>
        <authorList>
            <person name="Kawai M."/>
            <person name="Futagami T."/>
            <person name="Toyoda A."/>
            <person name="Takaki Y."/>
            <person name="Nishi S."/>
            <person name="Hori S."/>
            <person name="Arai W."/>
            <person name="Tsubouchi T."/>
            <person name="Morono Y."/>
            <person name="Uchiyama I."/>
            <person name="Ito T."/>
            <person name="Fujiyama A."/>
            <person name="Inagaki F."/>
            <person name="Takami H."/>
        </authorList>
    </citation>
    <scope>NUCLEOTIDE SEQUENCE</scope>
    <source>
        <strain evidence="1">Expedition CK06-06</strain>
    </source>
</reference>